<dbReference type="RefSeq" id="WP_379853137.1">
    <property type="nucleotide sequence ID" value="NZ_JBHZPZ010000001.1"/>
</dbReference>
<keyword evidence="3" id="KW-1185">Reference proteome</keyword>
<dbReference type="InterPro" id="IPR051396">
    <property type="entry name" value="Bact_Antivir_Def_Nuclease"/>
</dbReference>
<dbReference type="PANTHER" id="PTHR43581">
    <property type="entry name" value="ATP/GTP PHOSPHATASE"/>
    <property type="match status" value="1"/>
</dbReference>
<feature type="domain" description="RecF/RecN/SMC N-terminal" evidence="1">
    <location>
        <begin position="3"/>
        <end position="388"/>
    </location>
</feature>
<dbReference type="SUPFAM" id="SSF52540">
    <property type="entry name" value="P-loop containing nucleoside triphosphate hydrolases"/>
    <property type="match status" value="1"/>
</dbReference>
<organism evidence="2 3">
    <name type="scientific">Flavobacterium xylosi</name>
    <dbReference type="NCBI Taxonomy" id="3230415"/>
    <lineage>
        <taxon>Bacteria</taxon>
        <taxon>Pseudomonadati</taxon>
        <taxon>Bacteroidota</taxon>
        <taxon>Flavobacteriia</taxon>
        <taxon>Flavobacteriales</taxon>
        <taxon>Flavobacteriaceae</taxon>
        <taxon>Flavobacterium</taxon>
    </lineage>
</organism>
<evidence type="ECO:0000313" key="2">
    <source>
        <dbReference type="EMBL" id="MFE3866481.1"/>
    </source>
</evidence>
<evidence type="ECO:0000313" key="3">
    <source>
        <dbReference type="Proteomes" id="UP001600109"/>
    </source>
</evidence>
<sequence>MKITSLYIEGYKMFDPYITINFNKEINVLIGVNGSGKSTVYEVIAKIFSDTKKYCELGRSLERDFNFQINYTIVKQILKEKDNNVIASIHYVILSTSGIGGTYSMSVDDEPVTDIKEMTTYLPDNLVFYYSGFCQTLQSIVKETERKQADFFRGIRSESGIAKVYDYFSKLIIYIKPNHFSLLFLLNYINEKNFSIPLQDTKYNFNHISLKFKKPDGFKNQNPLELFGFTGFLRLFIDNLLGYSNPIELDMEDNLPFIKVDNDISFIGAIQDIPNLPDEFMYDRNRYFLFHIINLMFEIGILDEIFISVKEIESGKIIFIEDLSEGEQQLITVSSIKKNLLKGNSLLIMDEPDAFLHPQRQRELIPYLEKINSESHHQMLIATHSPFIAQSVHINQILLFDKGKVNYFDTNILDFKAVANSLFGVNERFNTDIEEKLNEFKEYRELILNNNQIDTNEFKKVISQLEDFGEETRVLVARELSQLERLKDFKLDE</sequence>
<dbReference type="EMBL" id="JBHZPZ010000001">
    <property type="protein sequence ID" value="MFE3866481.1"/>
    <property type="molecule type" value="Genomic_DNA"/>
</dbReference>
<name>A0ABW6HR60_9FLAO</name>
<dbReference type="InterPro" id="IPR003395">
    <property type="entry name" value="RecF/RecN/SMC_N"/>
</dbReference>
<dbReference type="PANTHER" id="PTHR43581:SF4">
    <property type="entry name" value="ATP_GTP PHOSPHATASE"/>
    <property type="match status" value="1"/>
</dbReference>
<dbReference type="InterPro" id="IPR027417">
    <property type="entry name" value="P-loop_NTPase"/>
</dbReference>
<dbReference type="CDD" id="cd00267">
    <property type="entry name" value="ABC_ATPase"/>
    <property type="match status" value="1"/>
</dbReference>
<dbReference type="Proteomes" id="UP001600109">
    <property type="component" value="Unassembled WGS sequence"/>
</dbReference>
<gene>
    <name evidence="2" type="ORF">ACFX5E_00160</name>
</gene>
<reference evidence="2 3" key="1">
    <citation type="submission" date="2024-06" db="EMBL/GenBank/DDBJ databases">
        <title>Flavobacterium spp. isolated from glacier.</title>
        <authorList>
            <person name="Han D."/>
        </authorList>
    </citation>
    <scope>NUCLEOTIDE SEQUENCE [LARGE SCALE GENOMIC DNA]</scope>
    <source>
        <strain evidence="2 3">LS2P90</strain>
    </source>
</reference>
<accession>A0ABW6HR60</accession>
<dbReference type="Gene3D" id="3.40.50.300">
    <property type="entry name" value="P-loop containing nucleotide triphosphate hydrolases"/>
    <property type="match status" value="2"/>
</dbReference>
<proteinExistence type="predicted"/>
<evidence type="ECO:0000259" key="1">
    <source>
        <dbReference type="Pfam" id="PF02463"/>
    </source>
</evidence>
<protein>
    <submittedName>
        <fullName evidence="2">AAA family ATPase</fullName>
    </submittedName>
</protein>
<dbReference type="Pfam" id="PF02463">
    <property type="entry name" value="SMC_N"/>
    <property type="match status" value="1"/>
</dbReference>
<comment type="caution">
    <text evidence="2">The sequence shown here is derived from an EMBL/GenBank/DDBJ whole genome shotgun (WGS) entry which is preliminary data.</text>
</comment>